<dbReference type="Pfam" id="PF19714">
    <property type="entry name" value="DUF6209"/>
    <property type="match status" value="1"/>
</dbReference>
<feature type="domain" description="DUF7689" evidence="2">
    <location>
        <begin position="366"/>
        <end position="479"/>
    </location>
</feature>
<proteinExistence type="predicted"/>
<evidence type="ECO:0000259" key="2">
    <source>
        <dbReference type="Pfam" id="PF24738"/>
    </source>
</evidence>
<dbReference type="RefSeq" id="WP_095957400.1">
    <property type="nucleotide sequence ID" value="NZ_CP022203.1"/>
</dbReference>
<dbReference type="KEGG" id="mmas:MYMAC_001225"/>
<dbReference type="EMBL" id="CP022203">
    <property type="protein sequence ID" value="ATB45640.1"/>
    <property type="molecule type" value="Genomic_DNA"/>
</dbReference>
<dbReference type="Pfam" id="PF24738">
    <property type="entry name" value="DUF7689"/>
    <property type="match status" value="1"/>
</dbReference>
<name>A0A250JPV1_9BACT</name>
<dbReference type="AlphaFoldDB" id="A0A250JPV1"/>
<dbReference type="InterPro" id="IPR056106">
    <property type="entry name" value="DUF7689"/>
</dbReference>
<sequence length="490" mass="52340">MSNRIGRSTFVPPTPTPAATAQERERAGRATAQGTPAAKAHVDQFETRGGARKASLLTGTSAQAARAELPPSKAADLQPRVHAATGYAAHFGANGQRGGTAFVDGQGSVALPPGSGRGPSFHAEAGKPLTVTLDPSRVMKSTEKLELVWRTVPGGTETAIPLSDGTRDPATGKLNTIPATFELPQDAFGLVRMSIRTTDASGRVSNQWDPSYDAAVAPPEAATVVFSDDWKTTVEGSLRAGDTLKLAYDKDRLAELIGKTPSDVVASVSFNGEPPIDVPLTVTPDAEGKPGAMFMPSLKIPLEATQMSLWFKGQGEGATGWDSSFGKNFQFDIGTARDDADPGWKAEMLRSKSFPNLTEEKFVGIGPSTQRYNCIAWTLGVRDEWVWPGTKVEDFDKLYADQGFKPLDTVDLSHDPNLEKVVIYGLEPRSGTGPLEVTHGALMDEQGRFTSKIGTQPLIRHNSADDLSGPSYGEPVRVYVRPRQPPVNAS</sequence>
<reference evidence="3 4" key="1">
    <citation type="submission" date="2017-06" db="EMBL/GenBank/DDBJ databases">
        <title>Sequencing and comparative analysis of myxobacterial genomes.</title>
        <authorList>
            <person name="Rupp O."/>
            <person name="Goesmann A."/>
            <person name="Sogaard-Andersen L."/>
        </authorList>
    </citation>
    <scope>NUCLEOTIDE SEQUENCE [LARGE SCALE GENOMIC DNA]</scope>
    <source>
        <strain evidence="3 4">DSM 14697</strain>
    </source>
</reference>
<evidence type="ECO:0000256" key="1">
    <source>
        <dbReference type="SAM" id="MobiDB-lite"/>
    </source>
</evidence>
<evidence type="ECO:0000313" key="4">
    <source>
        <dbReference type="Proteomes" id="UP000217343"/>
    </source>
</evidence>
<organism evidence="3 4">
    <name type="scientific">Corallococcus macrosporus DSM 14697</name>
    <dbReference type="NCBI Taxonomy" id="1189310"/>
    <lineage>
        <taxon>Bacteria</taxon>
        <taxon>Pseudomonadati</taxon>
        <taxon>Myxococcota</taxon>
        <taxon>Myxococcia</taxon>
        <taxon>Myxococcales</taxon>
        <taxon>Cystobacterineae</taxon>
        <taxon>Myxococcaceae</taxon>
        <taxon>Corallococcus</taxon>
    </lineage>
</organism>
<dbReference type="OrthoDB" id="5523145at2"/>
<accession>A0A250JPV1</accession>
<keyword evidence="4" id="KW-1185">Reference proteome</keyword>
<dbReference type="InterPro" id="IPR046181">
    <property type="entry name" value="DUF6209"/>
</dbReference>
<dbReference type="Proteomes" id="UP000217343">
    <property type="component" value="Chromosome"/>
</dbReference>
<gene>
    <name evidence="3" type="ORF">MYMAC_001225</name>
</gene>
<feature type="region of interest" description="Disordered" evidence="1">
    <location>
        <begin position="1"/>
        <end position="53"/>
    </location>
</feature>
<protein>
    <recommendedName>
        <fullName evidence="2">DUF7689 domain-containing protein</fullName>
    </recommendedName>
</protein>
<evidence type="ECO:0000313" key="3">
    <source>
        <dbReference type="EMBL" id="ATB45640.1"/>
    </source>
</evidence>